<dbReference type="EMBL" id="JOPA01000002">
    <property type="protein sequence ID" value="OUI96907.1"/>
    <property type="molecule type" value="Genomic_DNA"/>
</dbReference>
<gene>
    <name evidence="1" type="ORF">HK17_06635</name>
</gene>
<comment type="caution">
    <text evidence="1">The sequence shown here is derived from an EMBL/GenBank/DDBJ whole genome shotgun (WGS) entry which is preliminary data.</text>
</comment>
<proteinExistence type="predicted"/>
<dbReference type="Proteomes" id="UP000194641">
    <property type="component" value="Unassembled WGS sequence"/>
</dbReference>
<dbReference type="RefSeq" id="WP_086658626.1">
    <property type="nucleotide sequence ID" value="NZ_JOPA01000002.1"/>
</dbReference>
<protein>
    <submittedName>
        <fullName evidence="1">Uncharacterized protein</fullName>
    </submittedName>
</protein>
<name>A0A252AYL9_9PROT</name>
<evidence type="ECO:0000313" key="1">
    <source>
        <dbReference type="EMBL" id="OUI96907.1"/>
    </source>
</evidence>
<organism evidence="1 2">
    <name type="scientific">Acetobacter indonesiensis</name>
    <dbReference type="NCBI Taxonomy" id="104101"/>
    <lineage>
        <taxon>Bacteria</taxon>
        <taxon>Pseudomonadati</taxon>
        <taxon>Pseudomonadota</taxon>
        <taxon>Alphaproteobacteria</taxon>
        <taxon>Acetobacterales</taxon>
        <taxon>Acetobacteraceae</taxon>
        <taxon>Acetobacter</taxon>
    </lineage>
</organism>
<accession>A0A252AYL9</accession>
<dbReference type="AlphaFoldDB" id="A0A252AYL9"/>
<reference evidence="2" key="1">
    <citation type="submission" date="2014-06" db="EMBL/GenBank/DDBJ databases">
        <authorList>
            <person name="Winans N.J."/>
            <person name="Newell P.D."/>
            <person name="Douglas A.E."/>
        </authorList>
    </citation>
    <scope>NUCLEOTIDE SEQUENCE [LARGE SCALE GENOMIC DNA]</scope>
</reference>
<evidence type="ECO:0000313" key="2">
    <source>
        <dbReference type="Proteomes" id="UP000194641"/>
    </source>
</evidence>
<sequence length="66" mass="7701">MSGYEWDGREENDPMEMHKGKILKGKTPRGIKPPTQFLCALTRNRNEEAAFRNKVAKRIKRKRKAS</sequence>